<keyword evidence="4" id="KW-1185">Reference proteome</keyword>
<feature type="region of interest" description="Disordered" evidence="1">
    <location>
        <begin position="308"/>
        <end position="332"/>
    </location>
</feature>
<protein>
    <submittedName>
        <fullName evidence="3">Uncharacterized protein</fullName>
    </submittedName>
</protein>
<evidence type="ECO:0000313" key="4">
    <source>
        <dbReference type="Proteomes" id="UP001341281"/>
    </source>
</evidence>
<evidence type="ECO:0000256" key="2">
    <source>
        <dbReference type="SAM" id="SignalP"/>
    </source>
</evidence>
<feature type="compositionally biased region" description="Low complexity" evidence="1">
    <location>
        <begin position="130"/>
        <end position="148"/>
    </location>
</feature>
<reference evidence="3 4" key="1">
    <citation type="submission" date="2024-02" db="EMBL/GenBank/DDBJ databases">
        <title>High-quality chromosome-scale genome assembly of Pensacola bahiagrass (Paspalum notatum Flugge var. saurae).</title>
        <authorList>
            <person name="Vega J.M."/>
            <person name="Podio M."/>
            <person name="Orjuela J."/>
            <person name="Siena L.A."/>
            <person name="Pessino S.C."/>
            <person name="Combes M.C."/>
            <person name="Mariac C."/>
            <person name="Albertini E."/>
            <person name="Pupilli F."/>
            <person name="Ortiz J.P.A."/>
            <person name="Leblanc O."/>
        </authorList>
    </citation>
    <scope>NUCLEOTIDE SEQUENCE [LARGE SCALE GENOMIC DNA]</scope>
    <source>
        <strain evidence="3">R1</strain>
        <tissue evidence="3">Leaf</tissue>
    </source>
</reference>
<feature type="signal peptide" evidence="2">
    <location>
        <begin position="1"/>
        <end position="25"/>
    </location>
</feature>
<proteinExistence type="predicted"/>
<evidence type="ECO:0000313" key="3">
    <source>
        <dbReference type="EMBL" id="WVZ95803.1"/>
    </source>
</evidence>
<organism evidence="3 4">
    <name type="scientific">Paspalum notatum var. saurae</name>
    <dbReference type="NCBI Taxonomy" id="547442"/>
    <lineage>
        <taxon>Eukaryota</taxon>
        <taxon>Viridiplantae</taxon>
        <taxon>Streptophyta</taxon>
        <taxon>Embryophyta</taxon>
        <taxon>Tracheophyta</taxon>
        <taxon>Spermatophyta</taxon>
        <taxon>Magnoliopsida</taxon>
        <taxon>Liliopsida</taxon>
        <taxon>Poales</taxon>
        <taxon>Poaceae</taxon>
        <taxon>PACMAD clade</taxon>
        <taxon>Panicoideae</taxon>
        <taxon>Andropogonodae</taxon>
        <taxon>Paspaleae</taxon>
        <taxon>Paspalinae</taxon>
        <taxon>Paspalum</taxon>
    </lineage>
</organism>
<feature type="region of interest" description="Disordered" evidence="1">
    <location>
        <begin position="102"/>
        <end position="150"/>
    </location>
</feature>
<dbReference type="EMBL" id="CP144754">
    <property type="protein sequence ID" value="WVZ95803.1"/>
    <property type="molecule type" value="Genomic_DNA"/>
</dbReference>
<feature type="chain" id="PRO_5042961552" evidence="2">
    <location>
        <begin position="26"/>
        <end position="373"/>
    </location>
</feature>
<gene>
    <name evidence="3" type="ORF">U9M48_041521</name>
</gene>
<dbReference type="AlphaFoldDB" id="A0AAQ3XE98"/>
<feature type="compositionally biased region" description="Basic and acidic residues" evidence="1">
    <location>
        <begin position="44"/>
        <end position="54"/>
    </location>
</feature>
<dbReference type="Proteomes" id="UP001341281">
    <property type="component" value="Chromosome 10"/>
</dbReference>
<feature type="region of interest" description="Disordered" evidence="1">
    <location>
        <begin position="28"/>
        <end position="68"/>
    </location>
</feature>
<feature type="compositionally biased region" description="Basic residues" evidence="1">
    <location>
        <begin position="55"/>
        <end position="67"/>
    </location>
</feature>
<accession>A0AAQ3XE98</accession>
<keyword evidence="2" id="KW-0732">Signal</keyword>
<name>A0AAQ3XE98_PASNO</name>
<sequence>MASAWPSSSLQLVLLLLDPWLNAAALRSSETDASSLRSAGTLPPRDRRVEEPPPRRPKHAKTPRRMRLTAPLCADDGACLDPQEILLGAPAPLNPPSISVYTTGSSRSSGLRPPANLPTAKPPPGSRQMVSPTVASSSAAPAAVEPSEWSPGVGGHLVAADGAGVAEREPGQDAVGVVDVGAGHLPRLGAEREGVLADGAVGVGGDVRGGDGDGRHGVDGGLGGGRVGGVAEGAARGEGARAAGGLDLRELLEEALEAGAHEEVGHAVGERAEAGAGAVVVEELEAAAGVVRGGVGGVVRVRGCRGRGAAEHDDGVEGGGAGGGGGVGGGSAAGAAREAAGVGVVVGGARAAEAGSWWAAEGEVVARTKRSHW</sequence>
<feature type="compositionally biased region" description="Gly residues" evidence="1">
    <location>
        <begin position="317"/>
        <end position="332"/>
    </location>
</feature>
<evidence type="ECO:0000256" key="1">
    <source>
        <dbReference type="SAM" id="MobiDB-lite"/>
    </source>
</evidence>